<sequence>MTSVASERPPPRETQRGSSASPPTAHVRSRLRLRVDRRRPGESNLNDDDDDDDDDDDAAQSTTATASRPGHKLPPLVPGWLPAALEPRPTPLDPPD</sequence>
<dbReference type="AlphaFoldDB" id="A0A2A9P7V2"/>
<evidence type="ECO:0000313" key="3">
    <source>
        <dbReference type="Proteomes" id="UP000037136"/>
    </source>
</evidence>
<organism evidence="2 3">
    <name type="scientific">Ophiocordyceps unilateralis</name>
    <name type="common">Zombie-ant fungus</name>
    <name type="synonym">Torrubia unilateralis</name>
    <dbReference type="NCBI Taxonomy" id="268505"/>
    <lineage>
        <taxon>Eukaryota</taxon>
        <taxon>Fungi</taxon>
        <taxon>Dikarya</taxon>
        <taxon>Ascomycota</taxon>
        <taxon>Pezizomycotina</taxon>
        <taxon>Sordariomycetes</taxon>
        <taxon>Hypocreomycetidae</taxon>
        <taxon>Hypocreales</taxon>
        <taxon>Ophiocordycipitaceae</taxon>
        <taxon>Ophiocordyceps</taxon>
    </lineage>
</organism>
<feature type="compositionally biased region" description="Acidic residues" evidence="1">
    <location>
        <begin position="45"/>
        <end position="58"/>
    </location>
</feature>
<comment type="caution">
    <text evidence="2">The sequence shown here is derived from an EMBL/GenBank/DDBJ whole genome shotgun (WGS) entry which is preliminary data.</text>
</comment>
<name>A0A2A9P7V2_OPHUN</name>
<dbReference type="Proteomes" id="UP000037136">
    <property type="component" value="Unassembled WGS sequence"/>
</dbReference>
<feature type="region of interest" description="Disordered" evidence="1">
    <location>
        <begin position="1"/>
        <end position="96"/>
    </location>
</feature>
<evidence type="ECO:0000313" key="2">
    <source>
        <dbReference type="EMBL" id="PFH57071.1"/>
    </source>
</evidence>
<gene>
    <name evidence="2" type="ORF">XA68_15561</name>
</gene>
<keyword evidence="3" id="KW-1185">Reference proteome</keyword>
<proteinExistence type="predicted"/>
<dbReference type="EMBL" id="LAZP02000461">
    <property type="protein sequence ID" value="PFH57071.1"/>
    <property type="molecule type" value="Genomic_DNA"/>
</dbReference>
<accession>A0A2A9P7V2</accession>
<reference evidence="2 3" key="1">
    <citation type="journal article" date="2015" name="BMC Genomics">
        <title>Gene expression during zombie ant biting behavior reflects the complexity underlying fungal parasitic behavioral manipulation.</title>
        <authorList>
            <person name="de Bekker C."/>
            <person name="Ohm R.A."/>
            <person name="Loreto R.G."/>
            <person name="Sebastian A."/>
            <person name="Albert I."/>
            <person name="Merrow M."/>
            <person name="Brachmann A."/>
            <person name="Hughes D.P."/>
        </authorList>
    </citation>
    <scope>NUCLEOTIDE SEQUENCE [LARGE SCALE GENOMIC DNA]</scope>
    <source>
        <strain evidence="2 3">SC16a</strain>
    </source>
</reference>
<reference evidence="2 3" key="2">
    <citation type="journal article" date="2017" name="Sci. Rep.">
        <title>Ant-infecting Ophiocordyceps genomes reveal a high diversity of potential behavioral manipulation genes and a possible major role for enterotoxins.</title>
        <authorList>
            <person name="de Bekker C."/>
            <person name="Ohm R.A."/>
            <person name="Evans H.C."/>
            <person name="Brachmann A."/>
            <person name="Hughes D.P."/>
        </authorList>
    </citation>
    <scope>NUCLEOTIDE SEQUENCE [LARGE SCALE GENOMIC DNA]</scope>
    <source>
        <strain evidence="2 3">SC16a</strain>
    </source>
</reference>
<protein>
    <submittedName>
        <fullName evidence="2">Uncharacterized protein</fullName>
    </submittedName>
</protein>
<evidence type="ECO:0000256" key="1">
    <source>
        <dbReference type="SAM" id="MobiDB-lite"/>
    </source>
</evidence>
<feature type="compositionally biased region" description="Basic residues" evidence="1">
    <location>
        <begin position="27"/>
        <end position="37"/>
    </location>
</feature>